<evidence type="ECO:0000256" key="1">
    <source>
        <dbReference type="ARBA" id="ARBA00000213"/>
    </source>
</evidence>
<dbReference type="Pfam" id="PF01751">
    <property type="entry name" value="Toprim"/>
    <property type="match status" value="1"/>
</dbReference>
<dbReference type="InterPro" id="IPR006171">
    <property type="entry name" value="TOPRIM_dom"/>
</dbReference>
<comment type="subunit">
    <text evidence="8">Monomer.</text>
</comment>
<dbReference type="RefSeq" id="WP_066608102.1">
    <property type="nucleotide sequence ID" value="NZ_CP014230.1"/>
</dbReference>
<dbReference type="PROSITE" id="PS52039">
    <property type="entry name" value="TOPO_IA_2"/>
    <property type="match status" value="1"/>
</dbReference>
<feature type="site" description="Interaction with DNA" evidence="8">
    <location>
        <position position="135"/>
    </location>
</feature>
<dbReference type="AlphaFoldDB" id="A0A0X8JRS5"/>
<keyword evidence="4" id="KW-0460">Magnesium</keyword>
<evidence type="ECO:0000259" key="9">
    <source>
        <dbReference type="PROSITE" id="PS50880"/>
    </source>
</evidence>
<dbReference type="InterPro" id="IPR023405">
    <property type="entry name" value="Topo_IA_core_domain"/>
</dbReference>
<organism evidence="11 12">
    <name type="scientific">Desulfomicrobium orale DSM 12838</name>
    <dbReference type="NCBI Taxonomy" id="888061"/>
    <lineage>
        <taxon>Bacteria</taxon>
        <taxon>Pseudomonadati</taxon>
        <taxon>Thermodesulfobacteriota</taxon>
        <taxon>Desulfovibrionia</taxon>
        <taxon>Desulfovibrionales</taxon>
        <taxon>Desulfomicrobiaceae</taxon>
        <taxon>Desulfomicrobium</taxon>
    </lineage>
</organism>
<dbReference type="InterPro" id="IPR013825">
    <property type="entry name" value="Topo_IA_cen_sub2"/>
</dbReference>
<dbReference type="Proteomes" id="UP000063964">
    <property type="component" value="Chromosome"/>
</dbReference>
<dbReference type="OrthoDB" id="9804262at2"/>
<dbReference type="Pfam" id="PF01131">
    <property type="entry name" value="Topoisom_bac"/>
    <property type="match status" value="1"/>
</dbReference>
<dbReference type="GO" id="GO:0046872">
    <property type="term" value="F:metal ion binding"/>
    <property type="evidence" value="ECO:0007669"/>
    <property type="project" value="UniProtKB-KW"/>
</dbReference>
<dbReference type="InterPro" id="IPR013824">
    <property type="entry name" value="Topo_IA_cen_sub1"/>
</dbReference>
<dbReference type="Gene3D" id="1.10.460.10">
    <property type="entry name" value="Topoisomerase I, domain 2"/>
    <property type="match status" value="1"/>
</dbReference>
<evidence type="ECO:0000256" key="3">
    <source>
        <dbReference type="ARBA" id="ARBA00022723"/>
    </source>
</evidence>
<dbReference type="PANTHER" id="PTHR42785:SF1">
    <property type="entry name" value="DNA TOPOISOMERASE"/>
    <property type="match status" value="1"/>
</dbReference>
<dbReference type="InterPro" id="IPR013497">
    <property type="entry name" value="Topo_IA_cen"/>
</dbReference>
<dbReference type="SMART" id="SM00436">
    <property type="entry name" value="TOP1Bc"/>
    <property type="match status" value="1"/>
</dbReference>
<dbReference type="KEGG" id="doa:AXF15_12415"/>
<feature type="site" description="Interaction with DNA" evidence="8">
    <location>
        <position position="143"/>
    </location>
</feature>
<dbReference type="EMBL" id="CP014230">
    <property type="protein sequence ID" value="AMD93824.1"/>
    <property type="molecule type" value="Genomic_DNA"/>
</dbReference>
<dbReference type="InterPro" id="IPR028612">
    <property type="entry name" value="Topoisom_1_IA"/>
</dbReference>
<dbReference type="GO" id="GO:0006265">
    <property type="term" value="P:DNA topological change"/>
    <property type="evidence" value="ECO:0007669"/>
    <property type="project" value="UniProtKB-UniRule"/>
</dbReference>
<keyword evidence="5 8" id="KW-0799">Topoisomerase</keyword>
<dbReference type="InterPro" id="IPR003601">
    <property type="entry name" value="Topo_IA_2"/>
</dbReference>
<dbReference type="InterPro" id="IPR005733">
    <property type="entry name" value="TopoI_bac-type"/>
</dbReference>
<dbReference type="EC" id="5.6.2.1" evidence="8"/>
<dbReference type="CDD" id="cd00186">
    <property type="entry name" value="TOP1Ac"/>
    <property type="match status" value="1"/>
</dbReference>
<keyword evidence="12" id="KW-1185">Reference proteome</keyword>
<dbReference type="InterPro" id="IPR034149">
    <property type="entry name" value="TOPRIM_TopoI"/>
</dbReference>
<protein>
    <recommendedName>
        <fullName evidence="8">DNA topoisomerase 1</fullName>
        <ecNumber evidence="8">5.6.2.1</ecNumber>
    </recommendedName>
    <alternativeName>
        <fullName evidence="8">DNA topoisomerase I</fullName>
    </alternativeName>
</protein>
<reference evidence="12" key="1">
    <citation type="submission" date="2016-02" db="EMBL/GenBank/DDBJ databases">
        <authorList>
            <person name="Holder M.E."/>
            <person name="Ajami N.J."/>
            <person name="Petrosino J.F."/>
        </authorList>
    </citation>
    <scope>NUCLEOTIDE SEQUENCE [LARGE SCALE GENOMIC DNA]</scope>
    <source>
        <strain evidence="12">DSM 12838</strain>
    </source>
</reference>
<feature type="region of interest" description="Interaction with DNA" evidence="8">
    <location>
        <begin position="158"/>
        <end position="163"/>
    </location>
</feature>
<dbReference type="CDD" id="cd03363">
    <property type="entry name" value="TOPRIM_TopoIA_TopoI"/>
    <property type="match status" value="1"/>
</dbReference>
<evidence type="ECO:0000256" key="2">
    <source>
        <dbReference type="ARBA" id="ARBA00009446"/>
    </source>
</evidence>
<dbReference type="PRINTS" id="PR00417">
    <property type="entry name" value="PRTPISMRASEI"/>
</dbReference>
<dbReference type="NCBIfam" id="TIGR01051">
    <property type="entry name" value="topA_bact"/>
    <property type="match status" value="1"/>
</dbReference>
<dbReference type="PROSITE" id="PS50880">
    <property type="entry name" value="TOPRIM"/>
    <property type="match status" value="1"/>
</dbReference>
<feature type="site" description="Interaction with DNA" evidence="8">
    <location>
        <position position="280"/>
    </location>
</feature>
<feature type="site" description="Interaction with DNA" evidence="8">
    <location>
        <position position="31"/>
    </location>
</feature>
<feature type="site" description="Interaction with DNA" evidence="8">
    <location>
        <position position="138"/>
    </location>
</feature>
<comment type="similarity">
    <text evidence="2 8">Belongs to the type IA topoisomerase family.</text>
</comment>
<evidence type="ECO:0000256" key="6">
    <source>
        <dbReference type="ARBA" id="ARBA00023125"/>
    </source>
</evidence>
<keyword evidence="3" id="KW-0479">Metal-binding</keyword>
<feature type="site" description="Interaction with DNA" evidence="8">
    <location>
        <position position="134"/>
    </location>
</feature>
<dbReference type="SMART" id="SM00437">
    <property type="entry name" value="TOP1Ac"/>
    <property type="match status" value="1"/>
</dbReference>
<dbReference type="SUPFAM" id="SSF56712">
    <property type="entry name" value="Prokaryotic type I DNA topoisomerase"/>
    <property type="match status" value="1"/>
</dbReference>
<evidence type="ECO:0000256" key="5">
    <source>
        <dbReference type="ARBA" id="ARBA00023029"/>
    </source>
</evidence>
<dbReference type="SMART" id="SM00493">
    <property type="entry name" value="TOPRIM"/>
    <property type="match status" value="1"/>
</dbReference>
<dbReference type="GO" id="GO:0003917">
    <property type="term" value="F:DNA topoisomerase type I (single strand cut, ATP-independent) activity"/>
    <property type="evidence" value="ECO:0007669"/>
    <property type="project" value="UniProtKB-UniRule"/>
</dbReference>
<dbReference type="GO" id="GO:0003677">
    <property type="term" value="F:DNA binding"/>
    <property type="evidence" value="ECO:0007669"/>
    <property type="project" value="UniProtKB-KW"/>
</dbReference>
<evidence type="ECO:0000313" key="12">
    <source>
        <dbReference type="Proteomes" id="UP000063964"/>
    </source>
</evidence>
<evidence type="ECO:0000256" key="7">
    <source>
        <dbReference type="ARBA" id="ARBA00023235"/>
    </source>
</evidence>
<dbReference type="InterPro" id="IPR000380">
    <property type="entry name" value="Topo_IA"/>
</dbReference>
<dbReference type="Gene3D" id="1.10.290.10">
    <property type="entry name" value="Topoisomerase I, domain 4"/>
    <property type="match status" value="1"/>
</dbReference>
<feature type="domain" description="Toprim" evidence="9">
    <location>
        <begin position="1"/>
        <end position="110"/>
    </location>
</feature>
<feature type="domain" description="Topo IA-type catalytic" evidence="10">
    <location>
        <begin position="124"/>
        <end position="535"/>
    </location>
</feature>
<proteinExistence type="inferred from homology"/>
<dbReference type="InterPro" id="IPR013826">
    <property type="entry name" value="Topo_IA_cen_sub3"/>
</dbReference>
<accession>A0A0X8JRS5</accession>
<dbReference type="PANTHER" id="PTHR42785">
    <property type="entry name" value="DNA TOPOISOMERASE, TYPE IA, CORE"/>
    <property type="match status" value="1"/>
</dbReference>
<dbReference type="InterPro" id="IPR003602">
    <property type="entry name" value="Topo_IA_DNA-bd_dom"/>
</dbReference>
<dbReference type="Gene3D" id="3.30.65.10">
    <property type="entry name" value="Bacterial Topoisomerase I, domain 1"/>
    <property type="match status" value="1"/>
</dbReference>
<feature type="active site" description="O-(5'-phospho-DNA)-tyrosine intermediate" evidence="8">
    <location>
        <position position="278"/>
    </location>
</feature>
<evidence type="ECO:0000256" key="8">
    <source>
        <dbReference type="HAMAP-Rule" id="MF_00952"/>
    </source>
</evidence>
<name>A0A0X8JRS5_9BACT</name>
<dbReference type="Gene3D" id="3.40.50.140">
    <property type="match status" value="1"/>
</dbReference>
<evidence type="ECO:0000256" key="4">
    <source>
        <dbReference type="ARBA" id="ARBA00022842"/>
    </source>
</evidence>
<dbReference type="STRING" id="888061.AXF15_12415"/>
<dbReference type="Gene3D" id="2.70.20.10">
    <property type="entry name" value="Topoisomerase I, domain 3"/>
    <property type="match status" value="1"/>
</dbReference>
<comment type="function">
    <text evidence="8">Releases the supercoiling and torsional tension of DNA, which is introduced during the DNA replication and transcription, by transiently cleaving and rejoining one strand of the DNA duplex. Introduces a single-strand break via transesterification at a target site in duplex DNA. The scissile phosphodiester is attacked by the catalytic tyrosine of the enzyme, resulting in the formation of a DNA-(5'-phosphotyrosyl)-enzyme intermediate and the expulsion of a 3'-OH DNA strand. The free DNA strand then undergoes passage around the unbroken strand, thus removing DNA supercoils. Finally, in the religation step, the DNA 3'-OH attacks the covalent intermediate to expel the active-site tyrosine and restore the DNA phosphodiester backbone.</text>
</comment>
<comment type="caution">
    <text evidence="8">Lacks conserved residue(s) required for the propagation of feature annotation.</text>
</comment>
<keyword evidence="6 8" id="KW-0238">DNA-binding</keyword>
<sequence>MKLFIVESPGKVKKIQSMLGNGWTVESSAGHVRDLPAKEMGVAAPDFTPQYEPTERGAEVLRKLSELAAQADEIYLATDPDREGEAIAWHLADALKLSSPKRITYTEITESAVKEAVARPRGIDRDLVTAQAGRRVLDRICGYLVSGPLSQATGNRLSAGRVQSPAVRLVVERERVIRAHQPITHYAVQLRFGDWTADWKPWLDDDEKYFTDEAAAQRVAQVHDLEVAGCRESEYHSSPPAPFTTSELLQAASATLKLNPGKTMRLAQRLFEAGHITYMRTDSSNISGEALAAVRAWCAEHGLAYVSPPRIWPAGDGAQEAHEAIRPTHIEVEEAGGSAEEMALYEMIRLRTIASQMEDAVYAVRTLQLLDDLDGRPVEFTAKGRTLVSAGWRELARNDQDEEEPEPDNPVPKLTAGQAVVATNGKVLEKKTRPPARYTEASLIRELEKLGIGRPSTYAAIVSMILDRGYVATEQRHLIATELGETVVDNLTGNFSFVDYEFTRVMEASLDAIAQGEGDYRSLVADAYAQLQDEVDAFRRKTCVHCPECGSLGLRHLVREADGKNPRFWNFWACDDCKATFADESGKPGSRQEARKESPYKCPKCGRPMYRRQGETKGRRYDFWGCSGYKEGCKVTLQSRPDGSPDSENRR</sequence>
<comment type="catalytic activity">
    <reaction evidence="1 8">
        <text>ATP-independent breakage of single-stranded DNA, followed by passage and rejoining.</text>
        <dbReference type="EC" id="5.6.2.1"/>
    </reaction>
</comment>
<dbReference type="HAMAP" id="MF_00952">
    <property type="entry name" value="Topoisom_1_prok"/>
    <property type="match status" value="1"/>
</dbReference>
<evidence type="ECO:0000259" key="10">
    <source>
        <dbReference type="PROSITE" id="PS52039"/>
    </source>
</evidence>
<feature type="site" description="Interaction with DNA" evidence="8">
    <location>
        <position position="468"/>
    </location>
</feature>
<keyword evidence="7 8" id="KW-0413">Isomerase</keyword>
<evidence type="ECO:0000313" key="11">
    <source>
        <dbReference type="EMBL" id="AMD93824.1"/>
    </source>
</evidence>
<gene>
    <name evidence="8" type="primary">topA</name>
    <name evidence="11" type="ORF">AXF15_12415</name>
</gene>